<dbReference type="EMBL" id="EQ992512">
    <property type="protein sequence ID" value="EEF22593.1"/>
    <property type="molecule type" value="Genomic_DNA"/>
</dbReference>
<reference evidence="5" key="1">
    <citation type="journal article" date="2010" name="Nat. Biotechnol.">
        <title>Draft genome sequence of the oilseed species Ricinus communis.</title>
        <authorList>
            <person name="Chan A.P."/>
            <person name="Crabtree J."/>
            <person name="Zhao Q."/>
            <person name="Lorenzi H."/>
            <person name="Orvis J."/>
            <person name="Puiu D."/>
            <person name="Melake-Berhan A."/>
            <person name="Jones K.M."/>
            <person name="Redman J."/>
            <person name="Chen G."/>
            <person name="Cahoon E.B."/>
            <person name="Gedil M."/>
            <person name="Stanke M."/>
            <person name="Haas B.J."/>
            <person name="Wortman J.R."/>
            <person name="Fraser-Liggett C.M."/>
            <person name="Ravel J."/>
            <person name="Rabinowicz P.D."/>
        </authorList>
    </citation>
    <scope>NUCLEOTIDE SEQUENCE [LARGE SCALE GENOMIC DNA]</scope>
    <source>
        <strain evidence="5">cv. Hale</strain>
    </source>
</reference>
<dbReference type="Gene3D" id="3.40.190.80">
    <property type="match status" value="1"/>
</dbReference>
<dbReference type="PANTHER" id="PTHR11556">
    <property type="entry name" value="FRUCTOSE-1,6-BISPHOSPHATASE-RELATED"/>
    <property type="match status" value="1"/>
</dbReference>
<organism evidence="4 5">
    <name type="scientific">Ricinus communis</name>
    <name type="common">Castor bean</name>
    <dbReference type="NCBI Taxonomy" id="3988"/>
    <lineage>
        <taxon>Eukaryota</taxon>
        <taxon>Viridiplantae</taxon>
        <taxon>Streptophyta</taxon>
        <taxon>Embryophyta</taxon>
        <taxon>Tracheophyta</taxon>
        <taxon>Spermatophyta</taxon>
        <taxon>Magnoliopsida</taxon>
        <taxon>eudicotyledons</taxon>
        <taxon>Gunneridae</taxon>
        <taxon>Pentapetalae</taxon>
        <taxon>rosids</taxon>
        <taxon>fabids</taxon>
        <taxon>Malpighiales</taxon>
        <taxon>Euphorbiaceae</taxon>
        <taxon>Acalyphoideae</taxon>
        <taxon>Acalypheae</taxon>
        <taxon>Ricinus</taxon>
    </lineage>
</organism>
<name>B9TNH1_RICCO</name>
<dbReference type="Proteomes" id="UP000008311">
    <property type="component" value="Unassembled WGS sequence"/>
</dbReference>
<keyword evidence="4" id="KW-0378">Hydrolase</keyword>
<evidence type="ECO:0000313" key="4">
    <source>
        <dbReference type="EMBL" id="EEF22593.1"/>
    </source>
</evidence>
<evidence type="ECO:0000313" key="5">
    <source>
        <dbReference type="Proteomes" id="UP000008311"/>
    </source>
</evidence>
<feature type="domain" description="Fructose-1-6-bisphosphatase class 1 C-terminal" evidence="3">
    <location>
        <begin position="1"/>
        <end position="54"/>
    </location>
</feature>
<evidence type="ECO:0000256" key="1">
    <source>
        <dbReference type="ARBA" id="ARBA00004496"/>
    </source>
</evidence>
<dbReference type="SUPFAM" id="SSF56655">
    <property type="entry name" value="Carbohydrate phosphatase"/>
    <property type="match status" value="1"/>
</dbReference>
<dbReference type="STRING" id="3988.B9TNH1"/>
<proteinExistence type="predicted"/>
<comment type="subcellular location">
    <subcellularLocation>
        <location evidence="1">Cytoplasm</location>
    </subcellularLocation>
</comment>
<protein>
    <recommendedName>
        <fullName evidence="2">Fructose-1,6-bisphosphatase, cytosolic</fullName>
    </recommendedName>
</protein>
<evidence type="ECO:0000259" key="3">
    <source>
        <dbReference type="Pfam" id="PF18913"/>
    </source>
</evidence>
<dbReference type="eggNOG" id="KOG1458">
    <property type="taxonomic scope" value="Eukaryota"/>
</dbReference>
<dbReference type="GO" id="GO:0005975">
    <property type="term" value="P:carbohydrate metabolic process"/>
    <property type="evidence" value="ECO:0007669"/>
    <property type="project" value="InterPro"/>
</dbReference>
<dbReference type="PANTHER" id="PTHR11556:SF41">
    <property type="entry name" value="FRUCTOSE-1,6-BISPHOSPHATASE, CYTOSOLIC"/>
    <property type="match status" value="1"/>
</dbReference>
<accession>B9TNH1</accession>
<dbReference type="PROSITE" id="PS00124">
    <property type="entry name" value="FBPASE"/>
    <property type="match status" value="1"/>
</dbReference>
<dbReference type="GO" id="GO:0005737">
    <property type="term" value="C:cytoplasm"/>
    <property type="evidence" value="ECO:0007669"/>
    <property type="project" value="UniProtKB-SubCell"/>
</dbReference>
<feature type="non-terminal residue" evidence="4">
    <location>
        <position position="54"/>
    </location>
</feature>
<dbReference type="Pfam" id="PF18913">
    <property type="entry name" value="FBPase_C"/>
    <property type="match status" value="1"/>
</dbReference>
<dbReference type="InterPro" id="IPR044015">
    <property type="entry name" value="FBPase_C_dom"/>
</dbReference>
<dbReference type="AlphaFoldDB" id="B9TNH1"/>
<dbReference type="InterPro" id="IPR020548">
    <property type="entry name" value="Fructose_bisphosphatase_AS"/>
</dbReference>
<dbReference type="GO" id="GO:0016791">
    <property type="term" value="F:phosphatase activity"/>
    <property type="evidence" value="ECO:0007669"/>
    <property type="project" value="InterPro"/>
</dbReference>
<dbReference type="InParanoid" id="B9TNH1"/>
<evidence type="ECO:0000256" key="2">
    <source>
        <dbReference type="ARBA" id="ARBA00040159"/>
    </source>
</evidence>
<gene>
    <name evidence="4" type="ORF">RCOM_2120330</name>
</gene>
<dbReference type="InterPro" id="IPR000146">
    <property type="entry name" value="FBPase_class-1"/>
</dbReference>
<keyword evidence="5" id="KW-1185">Reference proteome</keyword>
<sequence>MVADVHRTFLYGGIFLYPADKKSPNGKLRVLYEVFPMSFLVEQAGGQAFTGQQR</sequence>